<accession>A0A0M3HKB2</accession>
<proteinExistence type="predicted"/>
<dbReference type="Proteomes" id="UP000036681">
    <property type="component" value="Unplaced"/>
</dbReference>
<evidence type="ECO:0000313" key="2">
    <source>
        <dbReference type="WBParaSite" id="ALUE_0000195701-mRNA-1"/>
    </source>
</evidence>
<dbReference type="AlphaFoldDB" id="A0A0M3HKB2"/>
<name>A0A0M3HKB2_ASCLU</name>
<dbReference type="WBParaSite" id="ALUE_0000195701-mRNA-1">
    <property type="protein sequence ID" value="ALUE_0000195701-mRNA-1"/>
    <property type="gene ID" value="ALUE_0000195701"/>
</dbReference>
<reference evidence="2" key="1">
    <citation type="submission" date="2017-02" db="UniProtKB">
        <authorList>
            <consortium name="WormBaseParasite"/>
        </authorList>
    </citation>
    <scope>IDENTIFICATION</scope>
</reference>
<evidence type="ECO:0000313" key="1">
    <source>
        <dbReference type="Proteomes" id="UP000036681"/>
    </source>
</evidence>
<keyword evidence="1" id="KW-1185">Reference proteome</keyword>
<sequence>MMIIDKLMCTSIVVALTYSSVARFISVGLRCRLKHRIVNAYTLHCRCICY</sequence>
<organism evidence="1 2">
    <name type="scientific">Ascaris lumbricoides</name>
    <name type="common">Giant roundworm</name>
    <dbReference type="NCBI Taxonomy" id="6252"/>
    <lineage>
        <taxon>Eukaryota</taxon>
        <taxon>Metazoa</taxon>
        <taxon>Ecdysozoa</taxon>
        <taxon>Nematoda</taxon>
        <taxon>Chromadorea</taxon>
        <taxon>Rhabditida</taxon>
        <taxon>Spirurina</taxon>
        <taxon>Ascaridomorpha</taxon>
        <taxon>Ascaridoidea</taxon>
        <taxon>Ascarididae</taxon>
        <taxon>Ascaris</taxon>
    </lineage>
</organism>
<protein>
    <submittedName>
        <fullName evidence="2">G_PROTEIN_RECEP_F1_2 domain-containing protein</fullName>
    </submittedName>
</protein>